<dbReference type="EMBL" id="CAJVPQ010008447">
    <property type="protein sequence ID" value="CAG8706904.1"/>
    <property type="molecule type" value="Genomic_DNA"/>
</dbReference>
<accession>A0A9N9N6E6</accession>
<evidence type="ECO:0000256" key="1">
    <source>
        <dbReference type="SAM" id="MobiDB-lite"/>
    </source>
</evidence>
<proteinExistence type="predicted"/>
<evidence type="ECO:0000313" key="3">
    <source>
        <dbReference type="Proteomes" id="UP000789570"/>
    </source>
</evidence>
<organism evidence="2 3">
    <name type="scientific">Funneliformis caledonium</name>
    <dbReference type="NCBI Taxonomy" id="1117310"/>
    <lineage>
        <taxon>Eukaryota</taxon>
        <taxon>Fungi</taxon>
        <taxon>Fungi incertae sedis</taxon>
        <taxon>Mucoromycota</taxon>
        <taxon>Glomeromycotina</taxon>
        <taxon>Glomeromycetes</taxon>
        <taxon>Glomerales</taxon>
        <taxon>Glomeraceae</taxon>
        <taxon>Funneliformis</taxon>
    </lineage>
</organism>
<dbReference type="AlphaFoldDB" id="A0A9N9N6E6"/>
<name>A0A9N9N6E6_9GLOM</name>
<evidence type="ECO:0000313" key="2">
    <source>
        <dbReference type="EMBL" id="CAG8706904.1"/>
    </source>
</evidence>
<protein>
    <submittedName>
        <fullName evidence="2">3777_t:CDS:1</fullName>
    </submittedName>
</protein>
<reference evidence="2" key="1">
    <citation type="submission" date="2021-06" db="EMBL/GenBank/DDBJ databases">
        <authorList>
            <person name="Kallberg Y."/>
            <person name="Tangrot J."/>
            <person name="Rosling A."/>
        </authorList>
    </citation>
    <scope>NUCLEOTIDE SEQUENCE</scope>
    <source>
        <strain evidence="2">UK204</strain>
    </source>
</reference>
<feature type="non-terminal residue" evidence="2">
    <location>
        <position position="1"/>
    </location>
</feature>
<dbReference type="Proteomes" id="UP000789570">
    <property type="component" value="Unassembled WGS sequence"/>
</dbReference>
<comment type="caution">
    <text evidence="2">The sequence shown here is derived from an EMBL/GenBank/DDBJ whole genome shotgun (WGS) entry which is preliminary data.</text>
</comment>
<keyword evidence="3" id="KW-1185">Reference proteome</keyword>
<feature type="region of interest" description="Disordered" evidence="1">
    <location>
        <begin position="1"/>
        <end position="26"/>
    </location>
</feature>
<gene>
    <name evidence="2" type="ORF">FCALED_LOCUS13739</name>
</gene>
<sequence>TEDSLIEEGSLYPIKEGSSSSNIDPYNENIEEVVPLTKYDLYISSENKEDHDINKRRRVDRYQKSNKKIIDQHEIPSDYSGEEGSVDEEMTLEDDGYMPNEDDLFTTPSFDDFDYETTSYTNLDYDNFWILL</sequence>